<dbReference type="SUPFAM" id="SSF47384">
    <property type="entry name" value="Homodimeric domain of signal transducing histidine kinase"/>
    <property type="match status" value="1"/>
</dbReference>
<accession>A0ABX2FY11</accession>
<keyword evidence="5" id="KW-0812">Transmembrane</keyword>
<feature type="chain" id="PRO_5045382497" description="histidine kinase" evidence="6">
    <location>
        <begin position="28"/>
        <end position="778"/>
    </location>
</feature>
<name>A0ABX2FY11_9BACT</name>
<dbReference type="InterPro" id="IPR003661">
    <property type="entry name" value="HisK_dim/P_dom"/>
</dbReference>
<dbReference type="InterPro" id="IPR036097">
    <property type="entry name" value="HisK_dim/P_sf"/>
</dbReference>
<dbReference type="InterPro" id="IPR011990">
    <property type="entry name" value="TPR-like_helical_dom_sf"/>
</dbReference>
<feature type="domain" description="Histidine kinase" evidence="7">
    <location>
        <begin position="539"/>
        <end position="778"/>
    </location>
</feature>
<dbReference type="Proteomes" id="UP000779507">
    <property type="component" value="Unassembled WGS sequence"/>
</dbReference>
<dbReference type="GO" id="GO:0016301">
    <property type="term" value="F:kinase activity"/>
    <property type="evidence" value="ECO:0007669"/>
    <property type="project" value="UniProtKB-KW"/>
</dbReference>
<dbReference type="Gene3D" id="1.10.287.130">
    <property type="match status" value="1"/>
</dbReference>
<dbReference type="SMART" id="SM00388">
    <property type="entry name" value="HisKA"/>
    <property type="match status" value="1"/>
</dbReference>
<feature type="signal peptide" evidence="6">
    <location>
        <begin position="1"/>
        <end position="27"/>
    </location>
</feature>
<dbReference type="EC" id="2.7.13.3" evidence="2"/>
<protein>
    <recommendedName>
        <fullName evidence="2">histidine kinase</fullName>
        <ecNumber evidence="2">2.7.13.3</ecNumber>
    </recommendedName>
</protein>
<dbReference type="PANTHER" id="PTHR43065">
    <property type="entry name" value="SENSOR HISTIDINE KINASE"/>
    <property type="match status" value="1"/>
</dbReference>
<dbReference type="Gene3D" id="3.30.565.10">
    <property type="entry name" value="Histidine kinase-like ATPase, C-terminal domain"/>
    <property type="match status" value="1"/>
</dbReference>
<evidence type="ECO:0000313" key="8">
    <source>
        <dbReference type="EMBL" id="NRT21336.1"/>
    </source>
</evidence>
<dbReference type="RefSeq" id="WP_246275263.1">
    <property type="nucleotide sequence ID" value="NZ_JABSNP010000031.1"/>
</dbReference>
<dbReference type="InterPro" id="IPR003594">
    <property type="entry name" value="HATPase_dom"/>
</dbReference>
<evidence type="ECO:0000256" key="4">
    <source>
        <dbReference type="SAM" id="Coils"/>
    </source>
</evidence>
<dbReference type="Gene3D" id="1.25.40.10">
    <property type="entry name" value="Tetratricopeptide repeat domain"/>
    <property type="match status" value="2"/>
</dbReference>
<dbReference type="InterPro" id="IPR005467">
    <property type="entry name" value="His_kinase_dom"/>
</dbReference>
<dbReference type="PROSITE" id="PS50109">
    <property type="entry name" value="HIS_KIN"/>
    <property type="match status" value="1"/>
</dbReference>
<evidence type="ECO:0000256" key="2">
    <source>
        <dbReference type="ARBA" id="ARBA00012438"/>
    </source>
</evidence>
<comment type="catalytic activity">
    <reaction evidence="1">
        <text>ATP + protein L-histidine = ADP + protein N-phospho-L-histidine.</text>
        <dbReference type="EC" id="2.7.13.3"/>
    </reaction>
</comment>
<keyword evidence="6" id="KW-0732">Signal</keyword>
<evidence type="ECO:0000256" key="1">
    <source>
        <dbReference type="ARBA" id="ARBA00000085"/>
    </source>
</evidence>
<evidence type="ECO:0000256" key="5">
    <source>
        <dbReference type="SAM" id="Phobius"/>
    </source>
</evidence>
<evidence type="ECO:0000256" key="3">
    <source>
        <dbReference type="ARBA" id="ARBA00022553"/>
    </source>
</evidence>
<keyword evidence="8" id="KW-0808">Transferase</keyword>
<keyword evidence="4" id="KW-0175">Coiled coil</keyword>
<dbReference type="InterPro" id="IPR004358">
    <property type="entry name" value="Sig_transdc_His_kin-like_C"/>
</dbReference>
<dbReference type="EMBL" id="JABSNP010000031">
    <property type="protein sequence ID" value="NRT21336.1"/>
    <property type="molecule type" value="Genomic_DNA"/>
</dbReference>
<gene>
    <name evidence="8" type="ORF">HNP98_004183</name>
</gene>
<evidence type="ECO:0000256" key="6">
    <source>
        <dbReference type="SAM" id="SignalP"/>
    </source>
</evidence>
<keyword evidence="5" id="KW-1133">Transmembrane helix</keyword>
<keyword evidence="5" id="KW-0472">Membrane</keyword>
<feature type="coiled-coil region" evidence="4">
    <location>
        <begin position="475"/>
        <end position="520"/>
    </location>
</feature>
<comment type="caution">
    <text evidence="8">The sequence shown here is derived from an EMBL/GenBank/DDBJ whole genome shotgun (WGS) entry which is preliminary data.</text>
</comment>
<keyword evidence="9" id="KW-1185">Reference proteome</keyword>
<proteinExistence type="predicted"/>
<dbReference type="PANTHER" id="PTHR43065:SF42">
    <property type="entry name" value="TWO-COMPONENT SENSOR PPRA"/>
    <property type="match status" value="1"/>
</dbReference>
<dbReference type="InterPro" id="IPR036890">
    <property type="entry name" value="HATPase_C_sf"/>
</dbReference>
<reference evidence="8 9" key="1">
    <citation type="submission" date="2020-05" db="EMBL/GenBank/DDBJ databases">
        <title>Genomic Encyclopedia of Type Strains, Phase IV (KMG-V): Genome sequencing to study the core and pangenomes of soil and plant-associated prokaryotes.</title>
        <authorList>
            <person name="Whitman W."/>
        </authorList>
    </citation>
    <scope>NUCLEOTIDE SEQUENCE [LARGE SCALE GENOMIC DNA]</scope>
    <source>
        <strain evidence="8 9">9A</strain>
    </source>
</reference>
<keyword evidence="3" id="KW-0597">Phosphoprotein</keyword>
<dbReference type="SUPFAM" id="SSF48452">
    <property type="entry name" value="TPR-like"/>
    <property type="match status" value="1"/>
</dbReference>
<feature type="transmembrane region" description="Helical" evidence="5">
    <location>
        <begin position="456"/>
        <end position="476"/>
    </location>
</feature>
<dbReference type="PRINTS" id="PR00344">
    <property type="entry name" value="BCTRLSENSOR"/>
</dbReference>
<evidence type="ECO:0000313" key="9">
    <source>
        <dbReference type="Proteomes" id="UP000779507"/>
    </source>
</evidence>
<dbReference type="SMART" id="SM00387">
    <property type="entry name" value="HATPase_c"/>
    <property type="match status" value="1"/>
</dbReference>
<dbReference type="SUPFAM" id="SSF55874">
    <property type="entry name" value="ATPase domain of HSP90 chaperone/DNA topoisomerase II/histidine kinase"/>
    <property type="match status" value="1"/>
</dbReference>
<evidence type="ECO:0000259" key="7">
    <source>
        <dbReference type="PROSITE" id="PS50109"/>
    </source>
</evidence>
<dbReference type="Pfam" id="PF00512">
    <property type="entry name" value="HisKA"/>
    <property type="match status" value="1"/>
</dbReference>
<dbReference type="CDD" id="cd00082">
    <property type="entry name" value="HisKA"/>
    <property type="match status" value="1"/>
</dbReference>
<organism evidence="8 9">
    <name type="scientific">Hymenobacter caeli</name>
    <dbReference type="NCBI Taxonomy" id="2735894"/>
    <lineage>
        <taxon>Bacteria</taxon>
        <taxon>Pseudomonadati</taxon>
        <taxon>Bacteroidota</taxon>
        <taxon>Cytophagia</taxon>
        <taxon>Cytophagales</taxon>
        <taxon>Hymenobacteraceae</taxon>
        <taxon>Hymenobacter</taxon>
    </lineage>
</organism>
<sequence>MFASSFCRVAAWLVVAFLVLGSGPVAAQHAAAARYRYWEADPDSLRQVLRGQRADTARLRTLMHLADVLPLDEISSNAEEVAEAAVLSARLHRPEQRAYRLLAHGNRLYQAKDFAPALDTLEAAVAAFDRLGRPIPMLLSSMRLLFNALKQQAARGRYYQEKLAYYQQRGATENMAACHQGLGGYYRYQGDYNQSLGHYLQDVALLSAFNRTYAYRHLVPLGTDYAEWGNTAKALHYLQQAVAGLRRQRGDAFFAYKILAEVYVQRHDYPAALRALDQALVRPKHEAYAVAFKQAYVFALRGAVLLAQGHPAPVRPLLQVAQHLADSLSLPLSGAAGNLELDATWARYYAARGEAGRAETYWLAAYHKAGQGHVTPLRLRYLRALTRFYQQHGQPVPAARYAVAALALADSLDTREGALHVARYEIEQADRAQTLRIASLRQAQALDVARARRQRWVLGAVLTVLALIGGFSFLLWRSNRQKQRANAALNRLNEAVTAQKSELQTQRDQLDTSLTKLRATQAQLIQAEKMASLGELTAGIAHEIQNPLNFVNNFSEVSAELVEELEEEQARPTRDPALETELLGDLKQNLVKITEHGQRAASIVRGMLEHSRQSSGERAPTDMNALADEYLRLAYQGLRAKDKTFNAALQTDFAPDLPLVEGVGADLGRVLLNLFNNAFYAVQQRQRLGEAGYVPTVRVATRGVGKGVEIRVSDNGTGMSPEVQAKIFQPFFTTKPTGEGTGLGLSLAHDIIAQGHGGTLSVESQEGQGTEFVISLPL</sequence>
<dbReference type="Pfam" id="PF02518">
    <property type="entry name" value="HATPase_c"/>
    <property type="match status" value="1"/>
</dbReference>
<keyword evidence="8" id="KW-0418">Kinase</keyword>